<evidence type="ECO:0000313" key="1">
    <source>
        <dbReference type="EMBL" id="RZH67483.1"/>
    </source>
</evidence>
<dbReference type="RefSeq" id="WP_130170792.1">
    <property type="nucleotide sequence ID" value="NZ_SHMR01000005.1"/>
</dbReference>
<dbReference type="Proteomes" id="UP000292704">
    <property type="component" value="Unassembled WGS sequence"/>
</dbReference>
<dbReference type="AlphaFoldDB" id="A0A482XZG0"/>
<reference evidence="1 2" key="1">
    <citation type="submission" date="2019-02" db="EMBL/GenBank/DDBJ databases">
        <title>Genome analysis provides insights into bioremediation potentialities and Haloocin production by Natrinema altunense strain 4.1R isolated from Chott Douz in Tunisian desert.</title>
        <authorList>
            <person name="Najjari A."/>
            <person name="Youssef N."/>
            <person name="Ben Dhia O."/>
            <person name="Ferjani R."/>
            <person name="El Hidri D."/>
            <person name="Ouzari H.I."/>
            <person name="Cherif A."/>
        </authorList>
    </citation>
    <scope>NUCLEOTIDE SEQUENCE [LARGE SCALE GENOMIC DNA]</scope>
    <source>
        <strain evidence="1 2">4.1R</strain>
    </source>
</reference>
<gene>
    <name evidence="1" type="ORF">ELS17_11510</name>
</gene>
<comment type="caution">
    <text evidence="1">The sequence shown here is derived from an EMBL/GenBank/DDBJ whole genome shotgun (WGS) entry which is preliminary data.</text>
</comment>
<name>A0A482XZG0_9EURY</name>
<evidence type="ECO:0000313" key="2">
    <source>
        <dbReference type="Proteomes" id="UP000292704"/>
    </source>
</evidence>
<protein>
    <submittedName>
        <fullName evidence="1">Uncharacterized protein</fullName>
    </submittedName>
</protein>
<accession>A0A482XZG0</accession>
<sequence>MLQLTGIGLAGVASFPKLASAESNNYKQDDRELEEILNGLEAEAKKRYGDKNNSEVKPQGLSVWEIATSLFNEYAPPIEQCTPNLRFGSQYCVEMSSVDKSSPSCKYSSPSVYKTDVNWKVYNTDILDKELKYDLNFWFGSDDNKCLWVGLKDTSSCHNICDIDLPDPGQSIELGAKDAMNTAEKNR</sequence>
<proteinExistence type="predicted"/>
<dbReference type="OrthoDB" id="376128at2157"/>
<dbReference type="EMBL" id="SHMR01000005">
    <property type="protein sequence ID" value="RZH67483.1"/>
    <property type="molecule type" value="Genomic_DNA"/>
</dbReference>
<organism evidence="1 2">
    <name type="scientific">Natrinema altunense</name>
    <dbReference type="NCBI Taxonomy" id="222984"/>
    <lineage>
        <taxon>Archaea</taxon>
        <taxon>Methanobacteriati</taxon>
        <taxon>Methanobacteriota</taxon>
        <taxon>Stenosarchaea group</taxon>
        <taxon>Halobacteria</taxon>
        <taxon>Halobacteriales</taxon>
        <taxon>Natrialbaceae</taxon>
        <taxon>Natrinema</taxon>
    </lineage>
</organism>